<dbReference type="InterPro" id="IPR016193">
    <property type="entry name" value="Cytidine_deaminase-like"/>
</dbReference>
<dbReference type="GO" id="GO:0008703">
    <property type="term" value="F:5-amino-6-(5-phosphoribosylamino)uracil reductase activity"/>
    <property type="evidence" value="ECO:0007669"/>
    <property type="project" value="UniProtKB-EC"/>
</dbReference>
<dbReference type="PROSITE" id="PS51747">
    <property type="entry name" value="CYT_DCMP_DEAMINASES_2"/>
    <property type="match status" value="1"/>
</dbReference>
<dbReference type="GO" id="GO:0009231">
    <property type="term" value="P:riboflavin biosynthetic process"/>
    <property type="evidence" value="ECO:0007669"/>
    <property type="project" value="UniProtKB-UniPathway"/>
</dbReference>
<dbReference type="Proteomes" id="UP000182719">
    <property type="component" value="Unassembled WGS sequence"/>
</dbReference>
<accession>A0A1H7HFM2</accession>
<dbReference type="InterPro" id="IPR002125">
    <property type="entry name" value="CMP_dCMP_dom"/>
</dbReference>
<name>A0A1H7HFM2_STIAU</name>
<dbReference type="InterPro" id="IPR016192">
    <property type="entry name" value="APOBEC/CMP_deaminase_Zn-bd"/>
</dbReference>
<keyword evidence="13" id="KW-0560">Oxidoreductase</keyword>
<evidence type="ECO:0000256" key="10">
    <source>
        <dbReference type="ARBA" id="ARBA00022723"/>
    </source>
</evidence>
<keyword evidence="11" id="KW-0862">Zinc</keyword>
<dbReference type="EMBL" id="FOAP01000001">
    <property type="protein sequence ID" value="SEK47035.1"/>
    <property type="molecule type" value="Genomic_DNA"/>
</dbReference>
<dbReference type="Pfam" id="PF00383">
    <property type="entry name" value="dCMP_cyt_deam_1"/>
    <property type="match status" value="1"/>
</dbReference>
<feature type="domain" description="CMP/dCMP-type deaminase" evidence="15">
    <location>
        <begin position="35"/>
        <end position="159"/>
    </location>
</feature>
<dbReference type="AlphaFoldDB" id="A0A1H7HFM2"/>
<comment type="pathway">
    <text evidence="3">Cofactor biosynthesis; riboflavin biosynthesis; 5-amino-6-(D-ribitylamino)uracil from GTP: step 3/4.</text>
</comment>
<evidence type="ECO:0000256" key="14">
    <source>
        <dbReference type="ARBA" id="ARBA00023268"/>
    </source>
</evidence>
<keyword evidence="12" id="KW-0521">NADP</keyword>
<evidence type="ECO:0000256" key="3">
    <source>
        <dbReference type="ARBA" id="ARBA00004910"/>
    </source>
</evidence>
<dbReference type="UniPathway" id="UPA00275">
    <property type="reaction ID" value="UER00401"/>
</dbReference>
<evidence type="ECO:0000256" key="9">
    <source>
        <dbReference type="ARBA" id="ARBA00022619"/>
    </source>
</evidence>
<organism evidence="16 17">
    <name type="scientific">Stigmatella aurantiaca</name>
    <dbReference type="NCBI Taxonomy" id="41"/>
    <lineage>
        <taxon>Bacteria</taxon>
        <taxon>Pseudomonadati</taxon>
        <taxon>Myxococcota</taxon>
        <taxon>Myxococcia</taxon>
        <taxon>Myxococcales</taxon>
        <taxon>Cystobacterineae</taxon>
        <taxon>Archangiaceae</taxon>
        <taxon>Stigmatella</taxon>
    </lineage>
</organism>
<dbReference type="Gene3D" id="3.40.140.10">
    <property type="entry name" value="Cytidine Deaminase, domain 2"/>
    <property type="match status" value="1"/>
</dbReference>
<sequence length="440" mass="47369">MNPLRRGFSGGGVIQRTLPVPLQQGAEPVLPTAQGGDEYWMQKALEQAMSAVGRSHPNPTVGCVIVKEGRLLASGATEVHGGRHAERVAIQSVADRSQLRGATLYVTLEPCSHTGRQPPCAELVASCGFARCVVAVGDPNPLVAGNGLRRLRETGLEIQTGVLAQEAIAWHLPFLFWQLAGRTLIAAKWAQTLDGQLAYDDGRSQWISGEESRAYTHWLRQKYDAILVGAGTVLADQPALTVRSCVEPHHRQPVRLLFDPAARILSCPEGVWQGLLERTFSPATPTVLMVHPSALEAARQEPRVVQRLERVEHLLPLLEGSSPAATLRAALADPALSAHAGRPIHSVMVEGGPRLLSTLAEASVFDVAHIFTAPTLGGGTRYRLQFPAPYGTGVRLNPMAHARLGEDLLVEYLYPSTQKLLEKLGAGRALSEPVKTPEAA</sequence>
<evidence type="ECO:0000259" key="15">
    <source>
        <dbReference type="PROSITE" id="PS51747"/>
    </source>
</evidence>
<evidence type="ECO:0000256" key="6">
    <source>
        <dbReference type="ARBA" id="ARBA00012766"/>
    </source>
</evidence>
<reference evidence="17" key="1">
    <citation type="submission" date="2016-10" db="EMBL/GenBank/DDBJ databases">
        <authorList>
            <person name="Varghese N."/>
            <person name="Submissions S."/>
        </authorList>
    </citation>
    <scope>NUCLEOTIDE SEQUENCE [LARGE SCALE GENOMIC DNA]</scope>
    <source>
        <strain evidence="17">DSM 17044</strain>
    </source>
</reference>
<comment type="similarity">
    <text evidence="4">In the N-terminal section; belongs to the cytidine and deoxycytidylate deaminase family.</text>
</comment>
<dbReference type="InterPro" id="IPR002734">
    <property type="entry name" value="RibDG_C"/>
</dbReference>
<evidence type="ECO:0000256" key="1">
    <source>
        <dbReference type="ARBA" id="ARBA00002151"/>
    </source>
</evidence>
<dbReference type="PANTHER" id="PTHR38011">
    <property type="entry name" value="DIHYDROFOLATE REDUCTASE FAMILY PROTEIN (AFU_ORTHOLOGUE AFUA_8G06820)"/>
    <property type="match status" value="1"/>
</dbReference>
<evidence type="ECO:0000256" key="8">
    <source>
        <dbReference type="ARBA" id="ARBA00019930"/>
    </source>
</evidence>
<evidence type="ECO:0000313" key="17">
    <source>
        <dbReference type="Proteomes" id="UP000182719"/>
    </source>
</evidence>
<keyword evidence="17" id="KW-1185">Reference proteome</keyword>
<dbReference type="GO" id="GO:0008835">
    <property type="term" value="F:diaminohydroxyphosphoribosylaminopyrimidine deaminase activity"/>
    <property type="evidence" value="ECO:0007669"/>
    <property type="project" value="UniProtKB-EC"/>
</dbReference>
<evidence type="ECO:0000256" key="7">
    <source>
        <dbReference type="ARBA" id="ARBA00013173"/>
    </source>
</evidence>
<evidence type="ECO:0000256" key="11">
    <source>
        <dbReference type="ARBA" id="ARBA00022833"/>
    </source>
</evidence>
<keyword evidence="14" id="KW-0511">Multifunctional enzyme</keyword>
<dbReference type="EC" id="1.1.1.193" evidence="7"/>
<evidence type="ECO:0000256" key="4">
    <source>
        <dbReference type="ARBA" id="ARBA00005259"/>
    </source>
</evidence>
<dbReference type="InterPro" id="IPR004794">
    <property type="entry name" value="Eubact_RibD"/>
</dbReference>
<keyword evidence="9" id="KW-0686">Riboflavin biosynthesis</keyword>
<protein>
    <recommendedName>
        <fullName evidence="8">Riboflavin biosynthesis protein RibD</fullName>
        <ecNumber evidence="7">1.1.1.193</ecNumber>
        <ecNumber evidence="6">3.5.4.26</ecNumber>
    </recommendedName>
</protein>
<evidence type="ECO:0000256" key="12">
    <source>
        <dbReference type="ARBA" id="ARBA00022857"/>
    </source>
</evidence>
<dbReference type="PROSITE" id="PS00903">
    <property type="entry name" value="CYT_DCMP_DEAMINASES_1"/>
    <property type="match status" value="1"/>
</dbReference>
<evidence type="ECO:0000256" key="13">
    <source>
        <dbReference type="ARBA" id="ARBA00023002"/>
    </source>
</evidence>
<proteinExistence type="inferred from homology"/>
<dbReference type="EC" id="3.5.4.26" evidence="6"/>
<keyword evidence="10" id="KW-0479">Metal-binding</keyword>
<comment type="pathway">
    <text evidence="2">Cofactor biosynthesis; riboflavin biosynthesis; 5-amino-6-(D-ribitylamino)uracil from GTP: step 2/4.</text>
</comment>
<comment type="similarity">
    <text evidence="5">In the C-terminal section; belongs to the HTP reductase family.</text>
</comment>
<evidence type="ECO:0000313" key="16">
    <source>
        <dbReference type="EMBL" id="SEK47035.1"/>
    </source>
</evidence>
<dbReference type="InterPro" id="IPR024072">
    <property type="entry name" value="DHFR-like_dom_sf"/>
</dbReference>
<dbReference type="InterPro" id="IPR050765">
    <property type="entry name" value="Riboflavin_Biosynth_HTPR"/>
</dbReference>
<dbReference type="SUPFAM" id="SSF53597">
    <property type="entry name" value="Dihydrofolate reductase-like"/>
    <property type="match status" value="1"/>
</dbReference>
<dbReference type="NCBIfam" id="TIGR00326">
    <property type="entry name" value="eubact_ribD"/>
    <property type="match status" value="1"/>
</dbReference>
<dbReference type="SUPFAM" id="SSF53927">
    <property type="entry name" value="Cytidine deaminase-like"/>
    <property type="match status" value="1"/>
</dbReference>
<dbReference type="Pfam" id="PF01872">
    <property type="entry name" value="RibD_C"/>
    <property type="match status" value="1"/>
</dbReference>
<evidence type="ECO:0000256" key="2">
    <source>
        <dbReference type="ARBA" id="ARBA00004882"/>
    </source>
</evidence>
<dbReference type="GO" id="GO:0008270">
    <property type="term" value="F:zinc ion binding"/>
    <property type="evidence" value="ECO:0007669"/>
    <property type="project" value="InterPro"/>
</dbReference>
<dbReference type="OrthoDB" id="9800865at2"/>
<evidence type="ECO:0000256" key="5">
    <source>
        <dbReference type="ARBA" id="ARBA00007417"/>
    </source>
</evidence>
<dbReference type="Gene3D" id="3.40.430.10">
    <property type="entry name" value="Dihydrofolate Reductase, subunit A"/>
    <property type="match status" value="1"/>
</dbReference>
<dbReference type="CDD" id="cd01284">
    <property type="entry name" value="Riboflavin_deaminase-reductase"/>
    <property type="match status" value="1"/>
</dbReference>
<comment type="function">
    <text evidence="1">Converts 2,5-diamino-6-(ribosylamino)-4(3h)-pyrimidinone 5'-phosphate into 5-amino-6-(ribosylamino)-2,4(1h,3h)-pyrimidinedione 5'-phosphate.</text>
</comment>
<dbReference type="PANTHER" id="PTHR38011:SF7">
    <property type="entry name" value="2,5-DIAMINO-6-RIBOSYLAMINO-4(3H)-PYRIMIDINONE 5'-PHOSPHATE REDUCTASE"/>
    <property type="match status" value="1"/>
</dbReference>
<gene>
    <name evidence="16" type="ORF">SAMN05444354_101654</name>
</gene>